<dbReference type="EMBL" id="LGKP01000040">
    <property type="protein sequence ID" value="KPL80206.1"/>
    <property type="molecule type" value="Genomic_DNA"/>
</dbReference>
<proteinExistence type="predicted"/>
<dbReference type="Proteomes" id="UP000050277">
    <property type="component" value="Unassembled WGS sequence"/>
</dbReference>
<reference evidence="1 2" key="1">
    <citation type="submission" date="2015-07" db="EMBL/GenBank/DDBJ databases">
        <title>Whole genome sequence of Herpetosiphon geysericola DSM 7119.</title>
        <authorList>
            <person name="Hemp J."/>
            <person name="Ward L.M."/>
            <person name="Pace L.A."/>
            <person name="Fischer W.W."/>
        </authorList>
    </citation>
    <scope>NUCLEOTIDE SEQUENCE [LARGE SCALE GENOMIC DNA]</scope>
    <source>
        <strain evidence="1 2">DSM 7119</strain>
    </source>
</reference>
<sequence length="71" mass="8472">MYRKMIVYDRTAQDFLCYLDGELRDRKPTYVEAEQYLNKLVYTLLTRPATETERQAAIDISKRLSDKHQPT</sequence>
<comment type="caution">
    <text evidence="1">The sequence shown here is derived from an EMBL/GenBank/DDBJ whole genome shotgun (WGS) entry which is preliminary data.</text>
</comment>
<gene>
    <name evidence="1" type="ORF">SE18_24425</name>
</gene>
<evidence type="ECO:0000313" key="2">
    <source>
        <dbReference type="Proteomes" id="UP000050277"/>
    </source>
</evidence>
<organism evidence="1 2">
    <name type="scientific">Herpetosiphon geysericola</name>
    <dbReference type="NCBI Taxonomy" id="70996"/>
    <lineage>
        <taxon>Bacteria</taxon>
        <taxon>Bacillati</taxon>
        <taxon>Chloroflexota</taxon>
        <taxon>Chloroflexia</taxon>
        <taxon>Herpetosiphonales</taxon>
        <taxon>Herpetosiphonaceae</taxon>
        <taxon>Herpetosiphon</taxon>
    </lineage>
</organism>
<name>A0A0P6XCJ7_9CHLR</name>
<dbReference type="RefSeq" id="WP_054537090.1">
    <property type="nucleotide sequence ID" value="NZ_LGKP01000040.1"/>
</dbReference>
<dbReference type="STRING" id="70996.SE18_24425"/>
<dbReference type="AlphaFoldDB" id="A0A0P6XCJ7"/>
<protein>
    <submittedName>
        <fullName evidence="1">Uncharacterized protein</fullName>
    </submittedName>
</protein>
<accession>A0A0P6XCJ7</accession>
<evidence type="ECO:0000313" key="1">
    <source>
        <dbReference type="EMBL" id="KPL80206.1"/>
    </source>
</evidence>
<keyword evidence="2" id="KW-1185">Reference proteome</keyword>